<feature type="compositionally biased region" description="Polar residues" evidence="1">
    <location>
        <begin position="134"/>
        <end position="148"/>
    </location>
</feature>
<evidence type="ECO:0000313" key="2">
    <source>
        <dbReference type="EMBL" id="CAD8510913.1"/>
    </source>
</evidence>
<gene>
    <name evidence="2" type="ORF">HPHI1048_LOCUS25019</name>
</gene>
<proteinExistence type="predicted"/>
<sequence>MKGEAETWAKDFDRMGESEELLAQTCDALLMDPVASARASKSRTRASRPASRVTKQGWMDICPKQFNSTAGPGVSKKKIRGQNTKISRSQKQTATSTASGAMSSERTNGSKYYGLQSLAYFATLIADAAEGQDPRSSAFSSQRISTDSLVEDKKSDDGFSEDEDTEGMVDHESTISFCLPPLLPRLVILPQVMPYSASL</sequence>
<evidence type="ECO:0000256" key="1">
    <source>
        <dbReference type="SAM" id="MobiDB-lite"/>
    </source>
</evidence>
<protein>
    <submittedName>
        <fullName evidence="2">Uncharacterized protein</fullName>
    </submittedName>
</protein>
<feature type="compositionally biased region" description="Low complexity" evidence="1">
    <location>
        <begin position="93"/>
        <end position="104"/>
    </location>
</feature>
<accession>A0A7S0I530</accession>
<dbReference type="AlphaFoldDB" id="A0A7S0I530"/>
<feature type="region of interest" description="Disordered" evidence="1">
    <location>
        <begin position="36"/>
        <end position="108"/>
    </location>
</feature>
<feature type="region of interest" description="Disordered" evidence="1">
    <location>
        <begin position="132"/>
        <end position="168"/>
    </location>
</feature>
<dbReference type="EMBL" id="HBEO01036919">
    <property type="protein sequence ID" value="CAD8510913.1"/>
    <property type="molecule type" value="Transcribed_RNA"/>
</dbReference>
<feature type="compositionally biased region" description="Acidic residues" evidence="1">
    <location>
        <begin position="158"/>
        <end position="167"/>
    </location>
</feature>
<reference evidence="2" key="1">
    <citation type="submission" date="2021-01" db="EMBL/GenBank/DDBJ databases">
        <authorList>
            <person name="Corre E."/>
            <person name="Pelletier E."/>
            <person name="Niang G."/>
            <person name="Scheremetjew M."/>
            <person name="Finn R."/>
            <person name="Kale V."/>
            <person name="Holt S."/>
            <person name="Cochrane G."/>
            <person name="Meng A."/>
            <person name="Brown T."/>
            <person name="Cohen L."/>
        </authorList>
    </citation>
    <scope>NUCLEOTIDE SEQUENCE</scope>
    <source>
        <strain evidence="2">CCMP325</strain>
    </source>
</reference>
<organism evidence="2">
    <name type="scientific">Hanusia phi</name>
    <dbReference type="NCBI Taxonomy" id="3032"/>
    <lineage>
        <taxon>Eukaryota</taxon>
        <taxon>Cryptophyceae</taxon>
        <taxon>Pyrenomonadales</taxon>
        <taxon>Geminigeraceae</taxon>
        <taxon>Hanusia</taxon>
    </lineage>
</organism>
<feature type="compositionally biased region" description="Polar residues" evidence="1">
    <location>
        <begin position="81"/>
        <end position="92"/>
    </location>
</feature>
<name>A0A7S0I530_9CRYP</name>